<dbReference type="AlphaFoldDB" id="A0A517P063"/>
<feature type="compositionally biased region" description="Basic and acidic residues" evidence="1">
    <location>
        <begin position="825"/>
        <end position="839"/>
    </location>
</feature>
<dbReference type="OrthoDB" id="219532at2"/>
<gene>
    <name evidence="3" type="ORF">K239x_47660</name>
</gene>
<feature type="region of interest" description="Disordered" evidence="1">
    <location>
        <begin position="824"/>
        <end position="844"/>
    </location>
</feature>
<keyword evidence="4" id="KW-1185">Reference proteome</keyword>
<name>A0A517P063_9BACT</name>
<evidence type="ECO:0008006" key="5">
    <source>
        <dbReference type="Google" id="ProtNLM"/>
    </source>
</evidence>
<evidence type="ECO:0000313" key="4">
    <source>
        <dbReference type="Proteomes" id="UP000319817"/>
    </source>
</evidence>
<accession>A0A517P063</accession>
<evidence type="ECO:0000256" key="2">
    <source>
        <dbReference type="SAM" id="SignalP"/>
    </source>
</evidence>
<sequence precursor="true">MKIWKSVSRSIQSACLRRRTGKWACGASLMLACLVGLALPAVGQDRSPKPSDTVVAAEKQWEYFSVDAAELVAGFDQSKIASDPPILKASFYQKKNDPRVVVSDDCEAYLLESKKRNNEYKGYRILGRKTRGQAVTGMLFKLARHPDHPSETVLAKLDFSVAGNVSGTVDAKDFHRAKGEHFQRLWSSEYAGAAMFRNLAIASMKKAGEKAQAVGPSWPLRRDQGVDATINMMSGGRAISENLSLDTELDDPDNYRGELIELADVRGVTVDAIDWSDQLSDQPTELDPLAKLVREDQYAVFLPSFQLLSEMVGRGSELARPLVHWFEPQSRVTDVLGMYQRQLGLPLNGLTRQFGGALVGEVAVTGSDPYFRTGTDIAVLMQSGQPELLHQSIVALVSGQSALHQDVKQIDHKVDGQVFTQWSNPSRKFCSFVAVTDHTVVVTNSLRQMLSVLKCARGDAESMHDLDEYKFFRQRYPRNTKNQKALVVITDGAIRRWCGPQWRISASRRTRARATIAEVTMQNADALVGGQIQSETVIHRDSELPLAGTVKLTSTGVRSDEYGTLDFQTPIVEMDLTRATQKEVDLYNRWRVRYERRWRRVFDPIAVEIGLQDDELTVDLTVIPIVINSEYRQWRQIVGDARLKPGAGDHHPESIASIDVAIDVNTPTFNFARMFVQSQMGGVNVDPFGWIDGSASVYFDYDEEWMRRYEARDRWAFQFEELVNDLPIGFHVPSKDSLRLTAFVVAIRSLQSQFAPNTIRWGSAKYKEFEYVTGQPIDRIFEGQEETPTLYYVTLPDGITLSGNQGVIERTIDRYIKRSAAAVRGKKDGNKKDAPKGDGNDIATLADDTEPAVVDPAKLLNPQMVMNVTGQAAEAMTQTNYRGGLLRTHKIAWSNLPILNYLRSRYPDRNPMEVYSQLFGQTLVEPTGGDYLWNEQQATYYSSHHGYHLDPQAGPILANTFGDEDSVRTTFSFQNGGIRATMNIADRE</sequence>
<dbReference type="RefSeq" id="WP_145420600.1">
    <property type="nucleotide sequence ID" value="NZ_CP036526.1"/>
</dbReference>
<dbReference type="EMBL" id="CP036526">
    <property type="protein sequence ID" value="QDT12754.1"/>
    <property type="molecule type" value="Genomic_DNA"/>
</dbReference>
<reference evidence="3 4" key="1">
    <citation type="submission" date="2019-02" db="EMBL/GenBank/DDBJ databases">
        <title>Deep-cultivation of Planctomycetes and their phenomic and genomic characterization uncovers novel biology.</title>
        <authorList>
            <person name="Wiegand S."/>
            <person name="Jogler M."/>
            <person name="Boedeker C."/>
            <person name="Pinto D."/>
            <person name="Vollmers J."/>
            <person name="Rivas-Marin E."/>
            <person name="Kohn T."/>
            <person name="Peeters S.H."/>
            <person name="Heuer A."/>
            <person name="Rast P."/>
            <person name="Oberbeckmann S."/>
            <person name="Bunk B."/>
            <person name="Jeske O."/>
            <person name="Meyerdierks A."/>
            <person name="Storesund J.E."/>
            <person name="Kallscheuer N."/>
            <person name="Luecker S."/>
            <person name="Lage O.M."/>
            <person name="Pohl T."/>
            <person name="Merkel B.J."/>
            <person name="Hornburger P."/>
            <person name="Mueller R.-W."/>
            <person name="Bruemmer F."/>
            <person name="Labrenz M."/>
            <person name="Spormann A.M."/>
            <person name="Op den Camp H."/>
            <person name="Overmann J."/>
            <person name="Amann R."/>
            <person name="Jetten M.S.M."/>
            <person name="Mascher T."/>
            <person name="Medema M.H."/>
            <person name="Devos D.P."/>
            <person name="Kaster A.-K."/>
            <person name="Ovreas L."/>
            <person name="Rohde M."/>
            <person name="Galperin M.Y."/>
            <person name="Jogler C."/>
        </authorList>
    </citation>
    <scope>NUCLEOTIDE SEQUENCE [LARGE SCALE GENOMIC DNA]</scope>
    <source>
        <strain evidence="3 4">K23_9</strain>
    </source>
</reference>
<feature type="chain" id="PRO_5022104139" description="Secreted protein" evidence="2">
    <location>
        <begin position="44"/>
        <end position="988"/>
    </location>
</feature>
<evidence type="ECO:0000256" key="1">
    <source>
        <dbReference type="SAM" id="MobiDB-lite"/>
    </source>
</evidence>
<evidence type="ECO:0000313" key="3">
    <source>
        <dbReference type="EMBL" id="QDT12754.1"/>
    </source>
</evidence>
<protein>
    <recommendedName>
        <fullName evidence="5">Secreted protein</fullName>
    </recommendedName>
</protein>
<keyword evidence="2" id="KW-0732">Signal</keyword>
<dbReference type="Proteomes" id="UP000319817">
    <property type="component" value="Chromosome"/>
</dbReference>
<feature type="signal peptide" evidence="2">
    <location>
        <begin position="1"/>
        <end position="43"/>
    </location>
</feature>
<organism evidence="3 4">
    <name type="scientific">Stieleria marina</name>
    <dbReference type="NCBI Taxonomy" id="1930275"/>
    <lineage>
        <taxon>Bacteria</taxon>
        <taxon>Pseudomonadati</taxon>
        <taxon>Planctomycetota</taxon>
        <taxon>Planctomycetia</taxon>
        <taxon>Pirellulales</taxon>
        <taxon>Pirellulaceae</taxon>
        <taxon>Stieleria</taxon>
    </lineage>
</organism>
<proteinExistence type="predicted"/>
<dbReference type="PROSITE" id="PS51257">
    <property type="entry name" value="PROKAR_LIPOPROTEIN"/>
    <property type="match status" value="1"/>
</dbReference>